<sequence length="497" mass="53995">MADTDTDTDTARVTDFTASSDAVGQSDSPLLDNDMTLVPEEDVSLTLGSDSLLILDTKTTHAIALYNVLDATCSPQGLRITYAKPASKEDVAVAYLDYSVEAREQPKVEGWVGRLLSLAYGEAQRHKRLKVLISPASGKGTIKSLYTRYAEPILTAARCHIDQEVTQYSGHAREIAAQIDVDSYDAIVCCSGDGLPYEVFNGLAQKPNARQALEKIAVAMIPGGSGNAMAWNLCGTGSVSVAALAIVKGLRTPFDLVSVTQGNTRTLSFLSQSFGIVAEADLGTDDIRWMGAHRFTYGFLKRLLRNTVWPCEVAVKTEIADKQAIKDHYRAYAARGPSLKRESNDLAALGDDSEEGLPPLRYGTVQDKLPPDWEVIPGEQMGNFYAGKMAIMTKDTNFFPASLPHDGLMDLVTIDGTVSRLTSLQMMTSVASGEFFDMPDVHVRKVSAYRLSPRDKEGYISIDGERVPFEPLQAEVHKGLGTVLSKSGHLYEVDGPK</sequence>
<keyword evidence="2" id="KW-0547">Nucleotide-binding</keyword>
<dbReference type="Gene3D" id="3.40.50.10330">
    <property type="entry name" value="Probable inorganic polyphosphate/atp-NAD kinase, domain 1"/>
    <property type="match status" value="1"/>
</dbReference>
<organism evidence="6 7">
    <name type="scientific">Penicilliopsis zonata CBS 506.65</name>
    <dbReference type="NCBI Taxonomy" id="1073090"/>
    <lineage>
        <taxon>Eukaryota</taxon>
        <taxon>Fungi</taxon>
        <taxon>Dikarya</taxon>
        <taxon>Ascomycota</taxon>
        <taxon>Pezizomycotina</taxon>
        <taxon>Eurotiomycetes</taxon>
        <taxon>Eurotiomycetidae</taxon>
        <taxon>Eurotiales</taxon>
        <taxon>Aspergillaceae</taxon>
        <taxon>Penicilliopsis</taxon>
    </lineage>
</organism>
<gene>
    <name evidence="6" type="ORF">ASPZODRAFT_57812</name>
</gene>
<evidence type="ECO:0000259" key="5">
    <source>
        <dbReference type="PROSITE" id="PS50146"/>
    </source>
</evidence>
<dbReference type="PANTHER" id="PTHR12358:SF31">
    <property type="entry name" value="ACYLGLYCEROL KINASE, MITOCHONDRIAL"/>
    <property type="match status" value="1"/>
</dbReference>
<dbReference type="SUPFAM" id="SSF111331">
    <property type="entry name" value="NAD kinase/diacylglycerol kinase-like"/>
    <property type="match status" value="1"/>
</dbReference>
<dbReference type="Pfam" id="PF00781">
    <property type="entry name" value="DAGK_cat"/>
    <property type="match status" value="1"/>
</dbReference>
<evidence type="ECO:0000256" key="2">
    <source>
        <dbReference type="ARBA" id="ARBA00022741"/>
    </source>
</evidence>
<dbReference type="Pfam" id="PF24321">
    <property type="entry name" value="DUF7493"/>
    <property type="match status" value="1"/>
</dbReference>
<evidence type="ECO:0000256" key="3">
    <source>
        <dbReference type="ARBA" id="ARBA00022777"/>
    </source>
</evidence>
<dbReference type="VEuPathDB" id="FungiDB:ASPZODRAFT_57812"/>
<dbReference type="GeneID" id="34615176"/>
<dbReference type="InterPro" id="IPR055916">
    <property type="entry name" value="DUF7493"/>
</dbReference>
<dbReference type="PANTHER" id="PTHR12358">
    <property type="entry name" value="SPHINGOSINE KINASE"/>
    <property type="match status" value="1"/>
</dbReference>
<dbReference type="PROSITE" id="PS50146">
    <property type="entry name" value="DAGK"/>
    <property type="match status" value="1"/>
</dbReference>
<dbReference type="Proteomes" id="UP000184188">
    <property type="component" value="Unassembled WGS sequence"/>
</dbReference>
<proteinExistence type="predicted"/>
<dbReference type="STRING" id="1073090.A0A1L9SR98"/>
<dbReference type="SMART" id="SM00046">
    <property type="entry name" value="DAGKc"/>
    <property type="match status" value="1"/>
</dbReference>
<dbReference type="InterPro" id="IPR045540">
    <property type="entry name" value="YegS/DAGK_C"/>
</dbReference>
<dbReference type="InterPro" id="IPR017438">
    <property type="entry name" value="ATP-NAD_kinase_N"/>
</dbReference>
<evidence type="ECO:0000256" key="4">
    <source>
        <dbReference type="ARBA" id="ARBA00022840"/>
    </source>
</evidence>
<evidence type="ECO:0000256" key="1">
    <source>
        <dbReference type="ARBA" id="ARBA00022679"/>
    </source>
</evidence>
<dbReference type="OrthoDB" id="3853857at2759"/>
<name>A0A1L9SR98_9EURO</name>
<dbReference type="InterPro" id="IPR016064">
    <property type="entry name" value="NAD/diacylglycerol_kinase_sf"/>
</dbReference>
<dbReference type="GO" id="GO:0046512">
    <property type="term" value="P:sphingosine biosynthetic process"/>
    <property type="evidence" value="ECO:0007669"/>
    <property type="project" value="TreeGrafter"/>
</dbReference>
<dbReference type="GO" id="GO:0005737">
    <property type="term" value="C:cytoplasm"/>
    <property type="evidence" value="ECO:0007669"/>
    <property type="project" value="TreeGrafter"/>
</dbReference>
<evidence type="ECO:0000313" key="6">
    <source>
        <dbReference type="EMBL" id="OJJ49735.1"/>
    </source>
</evidence>
<reference evidence="7" key="1">
    <citation type="journal article" date="2017" name="Genome Biol.">
        <title>Comparative genomics reveals high biological diversity and specific adaptations in the industrially and medically important fungal genus Aspergillus.</title>
        <authorList>
            <person name="de Vries R.P."/>
            <person name="Riley R."/>
            <person name="Wiebenga A."/>
            <person name="Aguilar-Osorio G."/>
            <person name="Amillis S."/>
            <person name="Uchima C.A."/>
            <person name="Anderluh G."/>
            <person name="Asadollahi M."/>
            <person name="Askin M."/>
            <person name="Barry K."/>
            <person name="Battaglia E."/>
            <person name="Bayram O."/>
            <person name="Benocci T."/>
            <person name="Braus-Stromeyer S.A."/>
            <person name="Caldana C."/>
            <person name="Canovas D."/>
            <person name="Cerqueira G.C."/>
            <person name="Chen F."/>
            <person name="Chen W."/>
            <person name="Choi C."/>
            <person name="Clum A."/>
            <person name="Dos Santos R.A."/>
            <person name="Damasio A.R."/>
            <person name="Diallinas G."/>
            <person name="Emri T."/>
            <person name="Fekete E."/>
            <person name="Flipphi M."/>
            <person name="Freyberg S."/>
            <person name="Gallo A."/>
            <person name="Gournas C."/>
            <person name="Habgood R."/>
            <person name="Hainaut M."/>
            <person name="Harispe M.L."/>
            <person name="Henrissat B."/>
            <person name="Hilden K.S."/>
            <person name="Hope R."/>
            <person name="Hossain A."/>
            <person name="Karabika E."/>
            <person name="Karaffa L."/>
            <person name="Karanyi Z."/>
            <person name="Krasevec N."/>
            <person name="Kuo A."/>
            <person name="Kusch H."/>
            <person name="LaButti K."/>
            <person name="Lagendijk E.L."/>
            <person name="Lapidus A."/>
            <person name="Levasseur A."/>
            <person name="Lindquist E."/>
            <person name="Lipzen A."/>
            <person name="Logrieco A.F."/>
            <person name="MacCabe A."/>
            <person name="Maekelae M.R."/>
            <person name="Malavazi I."/>
            <person name="Melin P."/>
            <person name="Meyer V."/>
            <person name="Mielnichuk N."/>
            <person name="Miskei M."/>
            <person name="Molnar A.P."/>
            <person name="Mule G."/>
            <person name="Ngan C.Y."/>
            <person name="Orejas M."/>
            <person name="Orosz E."/>
            <person name="Ouedraogo J.P."/>
            <person name="Overkamp K.M."/>
            <person name="Park H.-S."/>
            <person name="Perrone G."/>
            <person name="Piumi F."/>
            <person name="Punt P.J."/>
            <person name="Ram A.F."/>
            <person name="Ramon A."/>
            <person name="Rauscher S."/>
            <person name="Record E."/>
            <person name="Riano-Pachon D.M."/>
            <person name="Robert V."/>
            <person name="Roehrig J."/>
            <person name="Ruller R."/>
            <person name="Salamov A."/>
            <person name="Salih N.S."/>
            <person name="Samson R.A."/>
            <person name="Sandor E."/>
            <person name="Sanguinetti M."/>
            <person name="Schuetze T."/>
            <person name="Sepcic K."/>
            <person name="Shelest E."/>
            <person name="Sherlock G."/>
            <person name="Sophianopoulou V."/>
            <person name="Squina F.M."/>
            <person name="Sun H."/>
            <person name="Susca A."/>
            <person name="Todd R.B."/>
            <person name="Tsang A."/>
            <person name="Unkles S.E."/>
            <person name="van de Wiele N."/>
            <person name="van Rossen-Uffink D."/>
            <person name="Oliveira J.V."/>
            <person name="Vesth T.C."/>
            <person name="Visser J."/>
            <person name="Yu J.-H."/>
            <person name="Zhou M."/>
            <person name="Andersen M.R."/>
            <person name="Archer D.B."/>
            <person name="Baker S.E."/>
            <person name="Benoit I."/>
            <person name="Brakhage A.A."/>
            <person name="Braus G.H."/>
            <person name="Fischer R."/>
            <person name="Frisvad J.C."/>
            <person name="Goldman G.H."/>
            <person name="Houbraken J."/>
            <person name="Oakley B."/>
            <person name="Pocsi I."/>
            <person name="Scazzocchio C."/>
            <person name="Seiboth B."/>
            <person name="vanKuyk P.A."/>
            <person name="Wortman J."/>
            <person name="Dyer P.S."/>
            <person name="Grigoriev I.V."/>
        </authorList>
    </citation>
    <scope>NUCLEOTIDE SEQUENCE [LARGE SCALE GENOMIC DNA]</scope>
    <source>
        <strain evidence="7">CBS 506.65</strain>
    </source>
</reference>
<accession>A0A1L9SR98</accession>
<dbReference type="GO" id="GO:0001727">
    <property type="term" value="F:lipid kinase activity"/>
    <property type="evidence" value="ECO:0007669"/>
    <property type="project" value="TreeGrafter"/>
</dbReference>
<keyword evidence="3" id="KW-0418">Kinase</keyword>
<dbReference type="EMBL" id="KV878337">
    <property type="protein sequence ID" value="OJJ49735.1"/>
    <property type="molecule type" value="Genomic_DNA"/>
</dbReference>
<dbReference type="GO" id="GO:0005524">
    <property type="term" value="F:ATP binding"/>
    <property type="evidence" value="ECO:0007669"/>
    <property type="project" value="UniProtKB-KW"/>
</dbReference>
<evidence type="ECO:0000313" key="7">
    <source>
        <dbReference type="Proteomes" id="UP000184188"/>
    </source>
</evidence>
<keyword evidence="1" id="KW-0808">Transferase</keyword>
<keyword evidence="7" id="KW-1185">Reference proteome</keyword>
<keyword evidence="4" id="KW-0067">ATP-binding</keyword>
<dbReference type="GO" id="GO:0016020">
    <property type="term" value="C:membrane"/>
    <property type="evidence" value="ECO:0007669"/>
    <property type="project" value="TreeGrafter"/>
</dbReference>
<dbReference type="AlphaFoldDB" id="A0A1L9SR98"/>
<dbReference type="Gene3D" id="2.60.200.40">
    <property type="match status" value="1"/>
</dbReference>
<dbReference type="Pfam" id="PF19279">
    <property type="entry name" value="YegS_C"/>
    <property type="match status" value="1"/>
</dbReference>
<feature type="domain" description="DAGKc" evidence="5">
    <location>
        <begin position="124"/>
        <end position="263"/>
    </location>
</feature>
<dbReference type="InterPro" id="IPR001206">
    <property type="entry name" value="Diacylglycerol_kinase_cat_dom"/>
</dbReference>
<dbReference type="RefSeq" id="XP_022584245.1">
    <property type="nucleotide sequence ID" value="XM_022728712.1"/>
</dbReference>
<dbReference type="InterPro" id="IPR050187">
    <property type="entry name" value="Lipid_Phosphate_FormReg"/>
</dbReference>
<protein>
    <recommendedName>
        <fullName evidence="5">DAGKc domain-containing protein</fullName>
    </recommendedName>
</protein>